<name>A0A967CBQ2_9PROT</name>
<dbReference type="InterPro" id="IPR027417">
    <property type="entry name" value="P-loop_NTPase"/>
</dbReference>
<reference evidence="1" key="1">
    <citation type="submission" date="2020-03" db="EMBL/GenBank/DDBJ databases">
        <title>Genome of Pelagibius litoralis DSM 21314T.</title>
        <authorList>
            <person name="Wang G."/>
        </authorList>
    </citation>
    <scope>NUCLEOTIDE SEQUENCE</scope>
    <source>
        <strain evidence="1">DSM 21314</strain>
    </source>
</reference>
<dbReference type="Proteomes" id="UP000761264">
    <property type="component" value="Unassembled WGS sequence"/>
</dbReference>
<dbReference type="RefSeq" id="WP_167223208.1">
    <property type="nucleotide sequence ID" value="NZ_JAAQPH010000005.1"/>
</dbReference>
<evidence type="ECO:0000313" key="2">
    <source>
        <dbReference type="Proteomes" id="UP000761264"/>
    </source>
</evidence>
<dbReference type="Pfam" id="PF13469">
    <property type="entry name" value="Sulfotransfer_3"/>
    <property type="match status" value="1"/>
</dbReference>
<dbReference type="Gene3D" id="3.40.50.300">
    <property type="entry name" value="P-loop containing nucleotide triphosphate hydrolases"/>
    <property type="match status" value="1"/>
</dbReference>
<evidence type="ECO:0000313" key="1">
    <source>
        <dbReference type="EMBL" id="NIA68518.1"/>
    </source>
</evidence>
<proteinExistence type="predicted"/>
<keyword evidence="2" id="KW-1185">Reference proteome</keyword>
<dbReference type="AlphaFoldDB" id="A0A967CBQ2"/>
<accession>A0A967CBQ2</accession>
<gene>
    <name evidence="1" type="ORF">HBA54_07920</name>
</gene>
<dbReference type="SUPFAM" id="SSF52540">
    <property type="entry name" value="P-loop containing nucleoside triphosphate hydrolases"/>
    <property type="match status" value="1"/>
</dbReference>
<protein>
    <submittedName>
        <fullName evidence="1">Sulfotransferase</fullName>
    </submittedName>
</protein>
<organism evidence="1 2">
    <name type="scientific">Pelagibius litoralis</name>
    <dbReference type="NCBI Taxonomy" id="374515"/>
    <lineage>
        <taxon>Bacteria</taxon>
        <taxon>Pseudomonadati</taxon>
        <taxon>Pseudomonadota</taxon>
        <taxon>Alphaproteobacteria</taxon>
        <taxon>Rhodospirillales</taxon>
        <taxon>Rhodovibrionaceae</taxon>
        <taxon>Pelagibius</taxon>
    </lineage>
</organism>
<sequence>MKQIARLLFGPHRSRQSSRSAQTYAAKLEGQLAAFDSRFNGTSAPQAPDVPFCDSPIFILSAGWRSGSTLLQRMVMANNPAIVIWGEPYDIAAPIQTLADQLRPFSSDWPPAGYFFEARESDLSNQWVANLYPPAQAFRAAHLAYMEALFAGPAQALDLRQWGLKEVRFGADHVRYLHWLYPKAKFIFLVRNPLDAYKSYRSKLTWFAEWPGKMVATPFGFGAQWRRLCRDFLEMQKQDIGLLLHYESLGDEQILSKLSDYLGWTVPSLQEMSKIRGWKDDPGSRLGGIERAMLRHGTGKIANELGYG</sequence>
<comment type="caution">
    <text evidence="1">The sequence shown here is derived from an EMBL/GenBank/DDBJ whole genome shotgun (WGS) entry which is preliminary data.</text>
</comment>
<dbReference type="EMBL" id="JAAQPH010000005">
    <property type="protein sequence ID" value="NIA68518.1"/>
    <property type="molecule type" value="Genomic_DNA"/>
</dbReference>